<evidence type="ECO:0000313" key="3">
    <source>
        <dbReference type="Proteomes" id="UP000596329"/>
    </source>
</evidence>
<organism evidence="2 3">
    <name type="scientific">Flavobacterium psychrophilum</name>
    <dbReference type="NCBI Taxonomy" id="96345"/>
    <lineage>
        <taxon>Bacteria</taxon>
        <taxon>Pseudomonadati</taxon>
        <taxon>Bacteroidota</taxon>
        <taxon>Flavobacteriia</taxon>
        <taxon>Flavobacteriales</taxon>
        <taxon>Flavobacteriaceae</taxon>
        <taxon>Flavobacterium</taxon>
    </lineage>
</organism>
<dbReference type="Pfam" id="PF03724">
    <property type="entry name" value="META"/>
    <property type="match status" value="1"/>
</dbReference>
<proteinExistence type="predicted"/>
<evidence type="ECO:0000313" key="2">
    <source>
        <dbReference type="EMBL" id="QRE04294.1"/>
    </source>
</evidence>
<dbReference type="PANTHER" id="PTHR35535">
    <property type="entry name" value="HEAT SHOCK PROTEIN HSLJ"/>
    <property type="match status" value="1"/>
</dbReference>
<sequence length="267" mass="29908">MKKTSSIIMLITSIIIMTASAQKKEVSSTEKIPYQIVSNYFVKNNFKKEHFTNPKITTQKDFDALFGAAAFMGKKGEPTAINFAKQYIIAVTIRETNYITTITPVSLKKIANKIVFTVNVSSAEKTTSTTKPILLIAVNKKYTGKIETKIEEKKQVPNGLPISSQWILESFNADFQLITKNTYITLSQDLTTFTGNGGCNMIKGSLKVSQNKIKFSKITGTEMFCPAMNQESKFTSLLAIANTYKINGAQFFLYQDDKLLMTLESYR</sequence>
<reference evidence="2 3" key="1">
    <citation type="submission" date="2020-07" db="EMBL/GenBank/DDBJ databases">
        <title>Genomic characterization of Flavobacterium psychrophilum strains.</title>
        <authorList>
            <person name="Castillo D."/>
            <person name="Jorgensen J."/>
            <person name="Middelboe M."/>
        </authorList>
    </citation>
    <scope>NUCLEOTIDE SEQUENCE [LARGE SCALE GENOMIC DNA]</scope>
    <source>
        <strain evidence="2 3">FPS-R7</strain>
    </source>
</reference>
<dbReference type="InterPro" id="IPR038670">
    <property type="entry name" value="HslJ-like_sf"/>
</dbReference>
<evidence type="ECO:0000259" key="1">
    <source>
        <dbReference type="Pfam" id="PF03724"/>
    </source>
</evidence>
<feature type="domain" description="DUF306" evidence="1">
    <location>
        <begin position="164"/>
        <end position="262"/>
    </location>
</feature>
<dbReference type="InterPro" id="IPR053147">
    <property type="entry name" value="Hsp_HslJ-like"/>
</dbReference>
<accession>A0A7U2RAG7</accession>
<dbReference type="Proteomes" id="UP000596329">
    <property type="component" value="Chromosome"/>
</dbReference>
<dbReference type="PANTHER" id="PTHR35535:SF2">
    <property type="entry name" value="DUF306 DOMAIN-CONTAINING PROTEIN"/>
    <property type="match status" value="1"/>
</dbReference>
<dbReference type="InterPro" id="IPR005184">
    <property type="entry name" value="DUF306_Meta_HslJ"/>
</dbReference>
<name>A0A7U2RAG7_FLAPS</name>
<dbReference type="RefSeq" id="WP_071957736.1">
    <property type="nucleotide sequence ID" value="NZ_CP059075.1"/>
</dbReference>
<dbReference type="AlphaFoldDB" id="A0A7U2RAG7"/>
<dbReference type="Gene3D" id="2.40.128.270">
    <property type="match status" value="1"/>
</dbReference>
<protein>
    <submittedName>
        <fullName evidence="2">META domain-containing protein</fullName>
    </submittedName>
</protein>
<gene>
    <name evidence="2" type="ORF">H0H26_01430</name>
</gene>
<dbReference type="EMBL" id="CP059075">
    <property type="protein sequence ID" value="QRE04294.1"/>
    <property type="molecule type" value="Genomic_DNA"/>
</dbReference>